<dbReference type="RefSeq" id="WP_074079340.1">
    <property type="nucleotide sequence ID" value="NZ_JANKBY010000080.1"/>
</dbReference>
<keyword evidence="2" id="KW-1185">Reference proteome</keyword>
<reference evidence="1" key="1">
    <citation type="submission" date="2022-07" db="EMBL/GenBank/DDBJ databases">
        <title>Enhanced cultured diversity of the mouse gut microbiota enables custom-made synthetic communities.</title>
        <authorList>
            <person name="Afrizal A."/>
        </authorList>
    </citation>
    <scope>NUCLEOTIDE SEQUENCE</scope>
    <source>
        <strain evidence="1">DSM 29186</strain>
    </source>
</reference>
<dbReference type="Gene3D" id="3.40.800.10">
    <property type="entry name" value="Ureohydrolase domain"/>
    <property type="match status" value="1"/>
</dbReference>
<dbReference type="GO" id="GO:0008783">
    <property type="term" value="F:agmatinase activity"/>
    <property type="evidence" value="ECO:0007669"/>
    <property type="project" value="TreeGrafter"/>
</dbReference>
<dbReference type="GO" id="GO:0046872">
    <property type="term" value="F:metal ion binding"/>
    <property type="evidence" value="ECO:0007669"/>
    <property type="project" value="InterPro"/>
</dbReference>
<proteinExistence type="predicted"/>
<dbReference type="SUPFAM" id="SSF52768">
    <property type="entry name" value="Arginase/deacetylase"/>
    <property type="match status" value="1"/>
</dbReference>
<dbReference type="GO" id="GO:0033389">
    <property type="term" value="P:putrescine biosynthetic process from arginine, via agmatine"/>
    <property type="evidence" value="ECO:0007669"/>
    <property type="project" value="TreeGrafter"/>
</dbReference>
<dbReference type="EMBL" id="JANKBY010000080">
    <property type="protein sequence ID" value="MCR1822812.1"/>
    <property type="molecule type" value="Genomic_DNA"/>
</dbReference>
<dbReference type="InterPro" id="IPR023696">
    <property type="entry name" value="Ureohydrolase_dom_sf"/>
</dbReference>
<gene>
    <name evidence="1" type="ORF">NSA58_08435</name>
</gene>
<sequence>MEKICILNFNNTYENQDFYKNKNYEVLDLSDLKSVSRYCDEKSLNIIRKRIGKFCNAKIKFIDSGNYHYVSYLMLEKIKEPFILVLFDHHTDMQPSFFRELMSCGCWVKKTLDNNKYIEKVIIIGAKESLIESIDKRYENKIICFNEKFIKTNYNWEEFSKENINLPIYISIDKDIINSKEAITDWDQGSLTLKELKEIYIGICKKHEIIGVDICGDSSYDNKIFSNNYNDEINNRSNKEILNMIEEEFDYELAPNM</sequence>
<name>A0A9X2S386_9FIRM</name>
<dbReference type="PANTHER" id="PTHR11358">
    <property type="entry name" value="ARGINASE/AGMATINASE"/>
    <property type="match status" value="1"/>
</dbReference>
<dbReference type="AlphaFoldDB" id="A0A9X2S386"/>
<dbReference type="PANTHER" id="PTHR11358:SF41">
    <property type="entry name" value="ARGINASE"/>
    <property type="match status" value="1"/>
</dbReference>
<comment type="caution">
    <text evidence="1">The sequence shown here is derived from an EMBL/GenBank/DDBJ whole genome shotgun (WGS) entry which is preliminary data.</text>
</comment>
<dbReference type="InterPro" id="IPR006035">
    <property type="entry name" value="Ureohydrolase"/>
</dbReference>
<accession>A0A9X2S386</accession>
<dbReference type="Proteomes" id="UP001140817">
    <property type="component" value="Unassembled WGS sequence"/>
</dbReference>
<dbReference type="Pfam" id="PF00491">
    <property type="entry name" value="Arginase"/>
    <property type="match status" value="1"/>
</dbReference>
<organism evidence="1 2">
    <name type="scientific">Terrisporobacter muris</name>
    <dbReference type="NCBI Taxonomy" id="2963284"/>
    <lineage>
        <taxon>Bacteria</taxon>
        <taxon>Bacillati</taxon>
        <taxon>Bacillota</taxon>
        <taxon>Clostridia</taxon>
        <taxon>Peptostreptococcales</taxon>
        <taxon>Peptostreptococcaceae</taxon>
        <taxon>Terrisporobacter</taxon>
    </lineage>
</organism>
<evidence type="ECO:0000313" key="1">
    <source>
        <dbReference type="EMBL" id="MCR1822812.1"/>
    </source>
</evidence>
<protein>
    <submittedName>
        <fullName evidence="1">Arginase family protein</fullName>
    </submittedName>
</protein>
<evidence type="ECO:0000313" key="2">
    <source>
        <dbReference type="Proteomes" id="UP001140817"/>
    </source>
</evidence>